<proteinExistence type="predicted"/>
<gene>
    <name evidence="2" type="ORF">T310_7358</name>
</gene>
<name>A0A0F4YM56_RASE3</name>
<feature type="region of interest" description="Disordered" evidence="1">
    <location>
        <begin position="255"/>
        <end position="289"/>
    </location>
</feature>
<accession>A0A0F4YM56</accession>
<dbReference type="EMBL" id="LASV01000428">
    <property type="protein sequence ID" value="KKA18693.1"/>
    <property type="molecule type" value="Genomic_DNA"/>
</dbReference>
<sequence>MASSSASSDEFPWQLGVFDAHCHPTDTMSAIAAIPHMKAAALTIMASRGEDQHLVEEVASKLGRKSQSHDVQDQKQDAAVAAAAARVVPCFGWHPWFAHQIYDDLSSPATTTNTPPSKIAHYRSVLTGSTADDDAFFLALPDPKPLSTLLAETRARLLAHPDALVGEIGLDKAFRLPNVWQPHELEARDPSITPGAREGRSLSVYRVAMSHQRALLKAQLQLAGELRRPVSIHSVQTHGAVFDLLQELWRGHEMPSRRERKRRRAEAARQAEEEEEKDEQKSKESSPLPFPPRICLHSYTGPLEPLKRWLHQTVPSDVYFSFSVVINFTSYHPFDKVAEVIRALPDDRILIESDFHCAGEQMDALLEEVARTVCKVRGWTLEQGVKQLAENWRRLLFSEHSAAWALAVMILYCSKENMTQEKELVKFIIPRLCGNFRGGSKMGIIVDDADISMKL</sequence>
<dbReference type="RefSeq" id="XP_013325305.1">
    <property type="nucleotide sequence ID" value="XM_013469851.1"/>
</dbReference>
<dbReference type="InterPro" id="IPR053044">
    <property type="entry name" value="Metallo-hydrolase/TatD-type"/>
</dbReference>
<organism evidence="2 3">
    <name type="scientific">Rasamsonia emersonii (strain ATCC 16479 / CBS 393.64 / IMI 116815)</name>
    <dbReference type="NCBI Taxonomy" id="1408163"/>
    <lineage>
        <taxon>Eukaryota</taxon>
        <taxon>Fungi</taxon>
        <taxon>Dikarya</taxon>
        <taxon>Ascomycota</taxon>
        <taxon>Pezizomycotina</taxon>
        <taxon>Eurotiomycetes</taxon>
        <taxon>Eurotiomycetidae</taxon>
        <taxon>Eurotiales</taxon>
        <taxon>Trichocomaceae</taxon>
        <taxon>Rasamsonia</taxon>
    </lineage>
</organism>
<dbReference type="InterPro" id="IPR032466">
    <property type="entry name" value="Metal_Hydrolase"/>
</dbReference>
<comment type="caution">
    <text evidence="2">The sequence shown here is derived from an EMBL/GenBank/DDBJ whole genome shotgun (WGS) entry which is preliminary data.</text>
</comment>
<dbReference type="GeneID" id="25319634"/>
<dbReference type="GO" id="GO:0016788">
    <property type="term" value="F:hydrolase activity, acting on ester bonds"/>
    <property type="evidence" value="ECO:0007669"/>
    <property type="project" value="InterPro"/>
</dbReference>
<dbReference type="Pfam" id="PF01026">
    <property type="entry name" value="TatD_DNase"/>
    <property type="match status" value="1"/>
</dbReference>
<evidence type="ECO:0000313" key="2">
    <source>
        <dbReference type="EMBL" id="KKA18693.1"/>
    </source>
</evidence>
<dbReference type="Gene3D" id="3.20.20.140">
    <property type="entry name" value="Metal-dependent hydrolases"/>
    <property type="match status" value="1"/>
</dbReference>
<dbReference type="AlphaFoldDB" id="A0A0F4YM56"/>
<dbReference type="OrthoDB" id="413993at2759"/>
<reference evidence="2 3" key="1">
    <citation type="submission" date="2015-04" db="EMBL/GenBank/DDBJ databases">
        <authorList>
            <person name="Heijne W.H."/>
            <person name="Fedorova N.D."/>
            <person name="Nierman W.C."/>
            <person name="Vollebregt A.W."/>
            <person name="Zhao Z."/>
            <person name="Wu L."/>
            <person name="Kumar M."/>
            <person name="Stam H."/>
            <person name="van den Berg M.A."/>
            <person name="Pel H.J."/>
        </authorList>
    </citation>
    <scope>NUCLEOTIDE SEQUENCE [LARGE SCALE GENOMIC DNA]</scope>
    <source>
        <strain evidence="2 3">CBS 393.64</strain>
    </source>
</reference>
<keyword evidence="3" id="KW-1185">Reference proteome</keyword>
<evidence type="ECO:0008006" key="4">
    <source>
        <dbReference type="Google" id="ProtNLM"/>
    </source>
</evidence>
<protein>
    <recommendedName>
        <fullName evidence="4">Cut9 interacting protein Scn1</fullName>
    </recommendedName>
</protein>
<evidence type="ECO:0000256" key="1">
    <source>
        <dbReference type="SAM" id="MobiDB-lite"/>
    </source>
</evidence>
<dbReference type="InterPro" id="IPR001130">
    <property type="entry name" value="TatD-like"/>
</dbReference>
<dbReference type="PANTHER" id="PTHR47345">
    <property type="entry name" value="CUT9-INTERACTING PROTEIN SCN1"/>
    <property type="match status" value="1"/>
</dbReference>
<evidence type="ECO:0000313" key="3">
    <source>
        <dbReference type="Proteomes" id="UP000053958"/>
    </source>
</evidence>
<dbReference type="PANTHER" id="PTHR47345:SF1">
    <property type="entry name" value="CUT9-INTERACTING PROTEIN SCN1"/>
    <property type="match status" value="1"/>
</dbReference>
<dbReference type="SUPFAM" id="SSF51556">
    <property type="entry name" value="Metallo-dependent hydrolases"/>
    <property type="match status" value="1"/>
</dbReference>
<dbReference type="Proteomes" id="UP000053958">
    <property type="component" value="Unassembled WGS sequence"/>
</dbReference>